<organism evidence="1 2">
    <name type="scientific">Persea americana</name>
    <name type="common">Avocado</name>
    <dbReference type="NCBI Taxonomy" id="3435"/>
    <lineage>
        <taxon>Eukaryota</taxon>
        <taxon>Viridiplantae</taxon>
        <taxon>Streptophyta</taxon>
        <taxon>Embryophyta</taxon>
        <taxon>Tracheophyta</taxon>
        <taxon>Spermatophyta</taxon>
        <taxon>Magnoliopsida</taxon>
        <taxon>Magnoliidae</taxon>
        <taxon>Laurales</taxon>
        <taxon>Lauraceae</taxon>
        <taxon>Persea</taxon>
    </lineage>
</organism>
<name>A0ACC2MGK4_PERAE</name>
<reference evidence="1 2" key="1">
    <citation type="journal article" date="2022" name="Hortic Res">
        <title>A haplotype resolved chromosomal level avocado genome allows analysis of novel avocado genes.</title>
        <authorList>
            <person name="Nath O."/>
            <person name="Fletcher S.J."/>
            <person name="Hayward A."/>
            <person name="Shaw L.M."/>
            <person name="Masouleh A.K."/>
            <person name="Furtado A."/>
            <person name="Henry R.J."/>
            <person name="Mitter N."/>
        </authorList>
    </citation>
    <scope>NUCLEOTIDE SEQUENCE [LARGE SCALE GENOMIC DNA]</scope>
    <source>
        <strain evidence="2">cv. Hass</strain>
    </source>
</reference>
<gene>
    <name evidence="1" type="ORF">MRB53_006229</name>
</gene>
<dbReference type="EMBL" id="CM056810">
    <property type="protein sequence ID" value="KAJ8644481.1"/>
    <property type="molecule type" value="Genomic_DNA"/>
</dbReference>
<dbReference type="Proteomes" id="UP001234297">
    <property type="component" value="Chromosome 2"/>
</dbReference>
<keyword evidence="2" id="KW-1185">Reference proteome</keyword>
<proteinExistence type="predicted"/>
<comment type="caution">
    <text evidence="1">The sequence shown here is derived from an EMBL/GenBank/DDBJ whole genome shotgun (WGS) entry which is preliminary data.</text>
</comment>
<protein>
    <submittedName>
        <fullName evidence="1">Uncharacterized protein</fullName>
    </submittedName>
</protein>
<evidence type="ECO:0000313" key="2">
    <source>
        <dbReference type="Proteomes" id="UP001234297"/>
    </source>
</evidence>
<evidence type="ECO:0000313" key="1">
    <source>
        <dbReference type="EMBL" id="KAJ8644481.1"/>
    </source>
</evidence>
<accession>A0ACC2MGK4</accession>
<sequence>MNHSNHAKSYSDMSSQEATVCRHKDGIRVTVTYTLKETKSWLVPAIHEGRVGFYLHQIDMPDSIVHFSACIYHLLSQEGSERFVLDTVSLMDDNQSVSVQELAPRVYEAAQNALKTGCSCSVDSLLEMNTYEYWPLPDTSGGGEWESLNEERQDFGAVPATDYEIMMALRTKVFEKEMHHSSKYDCPICLEEFLDDTEVYQLPCQHFFHGACIVKWLRRSSCCPYCRFRLQRVS</sequence>